<organism evidence="2 3">
    <name type="scientific">Plasmopara halstedii</name>
    <name type="common">Downy mildew of sunflower</name>
    <dbReference type="NCBI Taxonomy" id="4781"/>
    <lineage>
        <taxon>Eukaryota</taxon>
        <taxon>Sar</taxon>
        <taxon>Stramenopiles</taxon>
        <taxon>Oomycota</taxon>
        <taxon>Peronosporomycetes</taxon>
        <taxon>Peronosporales</taxon>
        <taxon>Peronosporaceae</taxon>
        <taxon>Plasmopara</taxon>
    </lineage>
</organism>
<sequence>MEKAYEDELIDAFDATEPNALMRAEDSLVLPQSRKFTFGQMVHPNDISSPYPTLNKTIGTQRQIDKRQHDPLQVDQDDLMTEEEMQRNRERIDRDVRTYQQRFDHVAQALARETPHQLQERRMRKEERLKKQEQRYEDMRRRLQRDVDRLEEREKRQARIMRRHHVSRSTSPSGDNEGHSSIVNDI</sequence>
<feature type="compositionally biased region" description="Basic residues" evidence="1">
    <location>
        <begin position="158"/>
        <end position="167"/>
    </location>
</feature>
<feature type="compositionally biased region" description="Basic and acidic residues" evidence="1">
    <location>
        <begin position="113"/>
        <end position="157"/>
    </location>
</feature>
<dbReference type="RefSeq" id="XP_024585907.1">
    <property type="nucleotide sequence ID" value="XM_024720738.1"/>
</dbReference>
<feature type="compositionally biased region" description="Polar residues" evidence="1">
    <location>
        <begin position="168"/>
        <end position="186"/>
    </location>
</feature>
<feature type="region of interest" description="Disordered" evidence="1">
    <location>
        <begin position="113"/>
        <end position="186"/>
    </location>
</feature>
<dbReference type="EMBL" id="CCYD01003077">
    <property type="protein sequence ID" value="CEG49538.1"/>
    <property type="molecule type" value="Genomic_DNA"/>
</dbReference>
<protein>
    <submittedName>
        <fullName evidence="2">Uncharacterized protein</fullName>
    </submittedName>
</protein>
<evidence type="ECO:0000313" key="3">
    <source>
        <dbReference type="Proteomes" id="UP000054928"/>
    </source>
</evidence>
<reference evidence="3" key="1">
    <citation type="submission" date="2014-09" db="EMBL/GenBank/DDBJ databases">
        <authorList>
            <person name="Sharma Rahul"/>
            <person name="Thines Marco"/>
        </authorList>
    </citation>
    <scope>NUCLEOTIDE SEQUENCE [LARGE SCALE GENOMIC DNA]</scope>
</reference>
<keyword evidence="3" id="KW-1185">Reference proteome</keyword>
<name>A0A0P1B6L2_PLAHL</name>
<dbReference type="Proteomes" id="UP000054928">
    <property type="component" value="Unassembled WGS sequence"/>
</dbReference>
<dbReference type="OrthoDB" id="128926at2759"/>
<dbReference type="OMA" id="EQRYEDM"/>
<dbReference type="GeneID" id="36402351"/>
<dbReference type="AlphaFoldDB" id="A0A0P1B6L2"/>
<evidence type="ECO:0000313" key="2">
    <source>
        <dbReference type="EMBL" id="CEG49538.1"/>
    </source>
</evidence>
<evidence type="ECO:0000256" key="1">
    <source>
        <dbReference type="SAM" id="MobiDB-lite"/>
    </source>
</evidence>
<accession>A0A0P1B6L2</accession>
<proteinExistence type="predicted"/>